<reference evidence="4 5" key="1">
    <citation type="submission" date="2020-08" db="EMBL/GenBank/DDBJ databases">
        <title>Genomic Encyclopedia of Type Strains, Phase IV (KMG-V): Genome sequencing to study the core and pangenomes of soil and plant-associated prokaryotes.</title>
        <authorList>
            <person name="Whitman W."/>
        </authorList>
    </citation>
    <scope>NUCLEOTIDE SEQUENCE [LARGE SCALE GENOMIC DNA]</scope>
    <source>
        <strain evidence="4 5">SEMIA 4089</strain>
    </source>
</reference>
<sequence length="272" mass="29707">MSKKTALITGASSGIGNATTRKLLQEGYRVYVAARRVEQMQDLVQRGAVAVPLDLTKDEEIVAAVERIVAECGSIDILINNAGYGSYGAIEDVPVDEGRRQFEVNLFGLARLTQLVLPKMRENKFGKIVNITSIGGKIYTPFGGWYHATKHALEGWSDTLRLETRAFGIDVVIVEPGGVKTEWGHIAADNLRKTSGGGAYAKAANHTAASMHEIYSGSRLSDPAVVAATILKAITAARPKTRYHTGYMAGPVLWLRRWLSDRMFDRIITSMV</sequence>
<dbReference type="SUPFAM" id="SSF51735">
    <property type="entry name" value="NAD(P)-binding Rossmann-fold domains"/>
    <property type="match status" value="1"/>
</dbReference>
<evidence type="ECO:0000313" key="5">
    <source>
        <dbReference type="Proteomes" id="UP000540909"/>
    </source>
</evidence>
<dbReference type="Proteomes" id="UP000540909">
    <property type="component" value="Unassembled WGS sequence"/>
</dbReference>
<dbReference type="RefSeq" id="WP_184469697.1">
    <property type="nucleotide sequence ID" value="NZ_JACIFY010000007.1"/>
</dbReference>
<dbReference type="InterPro" id="IPR036291">
    <property type="entry name" value="NAD(P)-bd_dom_sf"/>
</dbReference>
<name>A0A7W6R3F1_9HYPH</name>
<accession>A0A7W6R3F1</accession>
<evidence type="ECO:0000256" key="3">
    <source>
        <dbReference type="RuleBase" id="RU000363"/>
    </source>
</evidence>
<dbReference type="CDD" id="cd05374">
    <property type="entry name" value="17beta-HSD-like_SDR_c"/>
    <property type="match status" value="1"/>
</dbReference>
<dbReference type="PANTHER" id="PTHR44169:SF6">
    <property type="entry name" value="NADPH-DEPENDENT 1-ACYLDIHYDROXYACETONE PHOSPHATE REDUCTASE"/>
    <property type="match status" value="1"/>
</dbReference>
<dbReference type="PRINTS" id="PR00080">
    <property type="entry name" value="SDRFAMILY"/>
</dbReference>
<dbReference type="PRINTS" id="PR00081">
    <property type="entry name" value="GDHRDH"/>
</dbReference>
<comment type="similarity">
    <text evidence="1 3">Belongs to the short-chain dehydrogenases/reductases (SDR) family.</text>
</comment>
<gene>
    <name evidence="4" type="ORF">GGD57_002294</name>
</gene>
<protein>
    <submittedName>
        <fullName evidence="4">NAD(P)-dependent dehydrogenase (Short-subunit alcohol dehydrogenase family)</fullName>
    </submittedName>
</protein>
<comment type="caution">
    <text evidence="4">The sequence shown here is derived from an EMBL/GenBank/DDBJ whole genome shotgun (WGS) entry which is preliminary data.</text>
</comment>
<dbReference type="Gene3D" id="3.40.50.720">
    <property type="entry name" value="NAD(P)-binding Rossmann-like Domain"/>
    <property type="match status" value="1"/>
</dbReference>
<dbReference type="EMBL" id="JACIFY010000007">
    <property type="protein sequence ID" value="MBB4235720.1"/>
    <property type="molecule type" value="Genomic_DNA"/>
</dbReference>
<evidence type="ECO:0000256" key="2">
    <source>
        <dbReference type="ARBA" id="ARBA00023002"/>
    </source>
</evidence>
<dbReference type="Pfam" id="PF00106">
    <property type="entry name" value="adh_short"/>
    <property type="match status" value="1"/>
</dbReference>
<organism evidence="4 5">
    <name type="scientific">Rhizobium esperanzae</name>
    <dbReference type="NCBI Taxonomy" id="1967781"/>
    <lineage>
        <taxon>Bacteria</taxon>
        <taxon>Pseudomonadati</taxon>
        <taxon>Pseudomonadota</taxon>
        <taxon>Alphaproteobacteria</taxon>
        <taxon>Hyphomicrobiales</taxon>
        <taxon>Rhizobiaceae</taxon>
        <taxon>Rhizobium/Agrobacterium group</taxon>
        <taxon>Rhizobium</taxon>
    </lineage>
</organism>
<evidence type="ECO:0000256" key="1">
    <source>
        <dbReference type="ARBA" id="ARBA00006484"/>
    </source>
</evidence>
<evidence type="ECO:0000313" key="4">
    <source>
        <dbReference type="EMBL" id="MBB4235720.1"/>
    </source>
</evidence>
<dbReference type="PANTHER" id="PTHR44169">
    <property type="entry name" value="NADPH-DEPENDENT 1-ACYLDIHYDROXYACETONE PHOSPHATE REDUCTASE"/>
    <property type="match status" value="1"/>
</dbReference>
<dbReference type="InterPro" id="IPR002347">
    <property type="entry name" value="SDR_fam"/>
</dbReference>
<proteinExistence type="inferred from homology"/>
<dbReference type="GO" id="GO:0016491">
    <property type="term" value="F:oxidoreductase activity"/>
    <property type="evidence" value="ECO:0007669"/>
    <property type="project" value="UniProtKB-KW"/>
</dbReference>
<keyword evidence="2" id="KW-0560">Oxidoreductase</keyword>
<dbReference type="AlphaFoldDB" id="A0A7W6R3F1"/>
<dbReference type="NCBIfam" id="NF004826">
    <property type="entry name" value="PRK06182.1"/>
    <property type="match status" value="1"/>
</dbReference>